<accession>R4KIE6</accession>
<dbReference type="InterPro" id="IPR008532">
    <property type="entry name" value="NFACT_RNA-bd"/>
</dbReference>
<dbReference type="Pfam" id="PF05833">
    <property type="entry name" value="NFACT_N"/>
    <property type="match status" value="1"/>
</dbReference>
<name>R4KIE6_9FIRM</name>
<keyword evidence="2 5" id="KW-0699">rRNA-binding</keyword>
<dbReference type="GO" id="GO:0072344">
    <property type="term" value="P:rescue of stalled ribosome"/>
    <property type="evidence" value="ECO:0007669"/>
    <property type="project" value="UniProtKB-UniRule"/>
</dbReference>
<dbReference type="RefSeq" id="WP_006520749.1">
    <property type="nucleotide sequence ID" value="NC_021184.1"/>
</dbReference>
<dbReference type="InterPro" id="IPR051608">
    <property type="entry name" value="RQC_Subunit_NEMF"/>
</dbReference>
<dbReference type="HOGENOM" id="CLU_022481_2_1_9"/>
<gene>
    <name evidence="5" type="primary">rqcH</name>
    <name evidence="7" type="ORF">Desgi_3004</name>
</gene>
<keyword evidence="4 5" id="KW-0648">Protein biosynthesis</keyword>
<evidence type="ECO:0000256" key="2">
    <source>
        <dbReference type="ARBA" id="ARBA00022730"/>
    </source>
</evidence>
<organism evidence="7 8">
    <name type="scientific">Desulfoscipio gibsoniae DSM 7213</name>
    <dbReference type="NCBI Taxonomy" id="767817"/>
    <lineage>
        <taxon>Bacteria</taxon>
        <taxon>Bacillati</taxon>
        <taxon>Bacillota</taxon>
        <taxon>Clostridia</taxon>
        <taxon>Eubacteriales</taxon>
        <taxon>Desulfallaceae</taxon>
        <taxon>Desulfoscipio</taxon>
    </lineage>
</organism>
<evidence type="ECO:0000256" key="4">
    <source>
        <dbReference type="ARBA" id="ARBA00022917"/>
    </source>
</evidence>
<reference evidence="7 8" key="1">
    <citation type="submission" date="2012-01" db="EMBL/GenBank/DDBJ databases">
        <title>Complete sequence of Desulfotomaculum gibsoniae DSM 7213.</title>
        <authorList>
            <consortium name="US DOE Joint Genome Institute"/>
            <person name="Lucas S."/>
            <person name="Han J."/>
            <person name="Lapidus A."/>
            <person name="Cheng J.-F."/>
            <person name="Goodwin L."/>
            <person name="Pitluck S."/>
            <person name="Peters L."/>
            <person name="Ovchinnikova G."/>
            <person name="Teshima H."/>
            <person name="Detter J.C."/>
            <person name="Han C."/>
            <person name="Tapia R."/>
            <person name="Land M."/>
            <person name="Hauser L."/>
            <person name="Kyrpides N."/>
            <person name="Ivanova N."/>
            <person name="Pagani I."/>
            <person name="Parshina S."/>
            <person name="Plugge C."/>
            <person name="Muyzer G."/>
            <person name="Kuever J."/>
            <person name="Ivanova A."/>
            <person name="Nazina T."/>
            <person name="Klenk H.-P."/>
            <person name="Brambilla E."/>
            <person name="Spring S."/>
            <person name="Stams A.F."/>
            <person name="Woyke T."/>
        </authorList>
    </citation>
    <scope>NUCLEOTIDE SEQUENCE [LARGE SCALE GENOMIC DNA]</scope>
    <source>
        <strain evidence="7 8">DSM 7213</strain>
    </source>
</reference>
<dbReference type="GO" id="GO:0019843">
    <property type="term" value="F:rRNA binding"/>
    <property type="evidence" value="ECO:0007669"/>
    <property type="project" value="UniProtKB-UniRule"/>
</dbReference>
<protein>
    <recommendedName>
        <fullName evidence="5">Rqc2 homolog RqcH</fullName>
        <shortName evidence="5">RqcH</shortName>
    </recommendedName>
</protein>
<evidence type="ECO:0000259" key="6">
    <source>
        <dbReference type="Pfam" id="PF05670"/>
    </source>
</evidence>
<dbReference type="GO" id="GO:1990112">
    <property type="term" value="C:RQC complex"/>
    <property type="evidence" value="ECO:0007669"/>
    <property type="project" value="TreeGrafter"/>
</dbReference>
<dbReference type="PANTHER" id="PTHR15239:SF6">
    <property type="entry name" value="RIBOSOME QUALITY CONTROL COMPLEX SUBUNIT NEMF"/>
    <property type="match status" value="1"/>
</dbReference>
<comment type="similarity">
    <text evidence="5">Belongs to the NEMF family.</text>
</comment>
<proteinExistence type="inferred from homology"/>
<dbReference type="STRING" id="767817.Desgi_3004"/>
<keyword evidence="8" id="KW-1185">Reference proteome</keyword>
<comment type="subunit">
    <text evidence="5">Associates with stalled 50S ribosomal subunits. Binds to RqcP.</text>
</comment>
<dbReference type="AlphaFoldDB" id="R4KIE6"/>
<dbReference type="GO" id="GO:0000049">
    <property type="term" value="F:tRNA binding"/>
    <property type="evidence" value="ECO:0007669"/>
    <property type="project" value="UniProtKB-UniRule"/>
</dbReference>
<dbReference type="FunFam" id="2.30.310.10:FF:000004">
    <property type="entry name" value="Fibronectin-binding protein A"/>
    <property type="match status" value="1"/>
</dbReference>
<dbReference type="Proteomes" id="UP000013520">
    <property type="component" value="Chromosome"/>
</dbReference>
<dbReference type="EMBL" id="CP003273">
    <property type="protein sequence ID" value="AGL02389.1"/>
    <property type="molecule type" value="Genomic_DNA"/>
</dbReference>
<dbReference type="PANTHER" id="PTHR15239">
    <property type="entry name" value="NUCLEAR EXPORT MEDIATOR FACTOR NEMF"/>
    <property type="match status" value="1"/>
</dbReference>
<feature type="domain" description="NFACT RNA-binding" evidence="6">
    <location>
        <begin position="470"/>
        <end position="562"/>
    </location>
</feature>
<evidence type="ECO:0000256" key="5">
    <source>
        <dbReference type="HAMAP-Rule" id="MF_00844"/>
    </source>
</evidence>
<comment type="function">
    <text evidence="5">Key component of the ribosome quality control system (RQC), a ribosome-associated complex that mediates the extraction of incompletely synthesized nascent chains from stalled ribosomes and their subsequent degradation. RqcH recruits Ala-charged tRNA, and with RqcP directs the elongation of stalled nascent chains on 50S ribosomal subunits, leading to non-templated C-terminal alanine extensions (Ala tail). The Ala tail promotes nascent chain degradation. May add between 1 and at least 8 Ala residues. Binds to stalled 50S ribosomal subunits.</text>
</comment>
<dbReference type="eggNOG" id="COG1293">
    <property type="taxonomic scope" value="Bacteria"/>
</dbReference>
<sequence>MPFDGLFLYNVCHELNDNLRQARIEKIYQPAREEIVLIVSRPGMKYRLLINANAQNARVHLTRESAPNPTMPPMFCMLLRKHLEGGKISGFYQPGLDRVLDIRVDCRDELGRPTEKSLICEIMGRHSNIILVTRPDNTILDGIRRYGHAVSRHREVLPGQLYIPPPETHKANPLAVSEEAFREVIIGGELDDSLAVAMQKSLDGFSIPTCRELVKLAGLKPNTLLDHCGEHELRTLWQTWQQIASDAREHTLQSMLVCNRKGEPVEFFPLPVITDETSTYTTGRANEIAGAFFSRKMAREAVNKQRNQLLGIIKKEARRIQRKLALQKKSVAEAEESDRFRLYGELLTANIYRLERGMQHIELENYHDPEAKTIVIPLDKALSASENAQYYFKKYNKANNTKKAAGEMVRLSEEELQYLEGIKTSLDIAEDMDDLEEIRQELAKQGYIKKPAVQPGKKHAKEVKKQIKPLQYVSGDGFIMLVGKNNRQNDTLTLKTAEDNDIWLHTCKIPGSHVIIRTEGREVPEKTLLEAAALAAYFSRARESTNVPVDYTLRKYVKKPNGAKPGYVIYEKQRTVFVDPRPDTMQQIERE</sequence>
<evidence type="ECO:0000256" key="1">
    <source>
        <dbReference type="ARBA" id="ARBA00022555"/>
    </source>
</evidence>
<dbReference type="InterPro" id="IPR043682">
    <property type="entry name" value="RqcH_bacterial"/>
</dbReference>
<evidence type="ECO:0000313" key="8">
    <source>
        <dbReference type="Proteomes" id="UP000013520"/>
    </source>
</evidence>
<evidence type="ECO:0000313" key="7">
    <source>
        <dbReference type="EMBL" id="AGL02389.1"/>
    </source>
</evidence>
<dbReference type="Gene3D" id="2.30.310.10">
    <property type="entry name" value="ibrinogen binding protein from staphylococcus aureus domain"/>
    <property type="match status" value="1"/>
</dbReference>
<dbReference type="Pfam" id="PF05670">
    <property type="entry name" value="NFACT-R_1"/>
    <property type="match status" value="1"/>
</dbReference>
<dbReference type="KEGG" id="dgi:Desgi_3004"/>
<dbReference type="HAMAP" id="MF_00844_B">
    <property type="entry name" value="RqcH_B"/>
    <property type="match status" value="1"/>
</dbReference>
<keyword evidence="1 5" id="KW-0820">tRNA-binding</keyword>
<dbReference type="OrthoDB" id="9766163at2"/>
<keyword evidence="3 5" id="KW-0694">RNA-binding</keyword>
<dbReference type="GO" id="GO:0043023">
    <property type="term" value="F:ribosomal large subunit binding"/>
    <property type="evidence" value="ECO:0007669"/>
    <property type="project" value="UniProtKB-UniRule"/>
</dbReference>
<evidence type="ECO:0000256" key="3">
    <source>
        <dbReference type="ARBA" id="ARBA00022884"/>
    </source>
</evidence>